<dbReference type="PANTHER" id="PTHR33121">
    <property type="entry name" value="CYCLIC DI-GMP PHOSPHODIESTERASE PDEF"/>
    <property type="match status" value="1"/>
</dbReference>
<dbReference type="GO" id="GO:0071111">
    <property type="term" value="F:cyclic-guanylate-specific phosphodiesterase activity"/>
    <property type="evidence" value="ECO:0007669"/>
    <property type="project" value="InterPro"/>
</dbReference>
<proteinExistence type="predicted"/>
<sequence>MLPLSALILQNPGVHRSSVSALLHRLDFGPVLEMTSNTVALEALRESGGVQLLLWDLRTCPAVCLDFILSVAREHLARTLVIIGEPAKGAWPALKRLLRLHGLHVLRAEGAGAIPDGLADLLAAAKLRVAITPALPTLQDVPADEVVVAALWLGEIRPAFQPKVSVKTGRICEFEVLARWQRPDGDLLAPDQFLPALRDAGLLDALLFTLLDQAFSELSAQGQATIKLAFNLEPSQISLPGFAVRVEQWLRRLGVDPRRISFELTELGLLENPEASLENLLRLRMLGCGLALDDFGSGQSTLQRLVELPFTELKLDACFVRELHCDPRRRTVLSSAVSLGRALELPVVAEGVETESQFRELEDLGCDYAQGYYFSKAVMGDALERLLRSQY</sequence>
<dbReference type="EMBL" id="CABVJE010000022">
    <property type="protein sequence ID" value="VVQ18288.1"/>
    <property type="molecule type" value="Genomic_DNA"/>
</dbReference>
<dbReference type="InterPro" id="IPR001633">
    <property type="entry name" value="EAL_dom"/>
</dbReference>
<feature type="domain" description="EAL" evidence="1">
    <location>
        <begin position="140"/>
        <end position="391"/>
    </location>
</feature>
<evidence type="ECO:0000313" key="2">
    <source>
        <dbReference type="EMBL" id="VVQ18288.1"/>
    </source>
</evidence>
<dbReference type="Gene3D" id="3.20.20.450">
    <property type="entry name" value="EAL domain"/>
    <property type="match status" value="1"/>
</dbReference>
<dbReference type="SUPFAM" id="SSF141868">
    <property type="entry name" value="EAL domain-like"/>
    <property type="match status" value="1"/>
</dbReference>
<dbReference type="PANTHER" id="PTHR33121:SF70">
    <property type="entry name" value="SIGNALING PROTEIN YKOW"/>
    <property type="match status" value="1"/>
</dbReference>
<dbReference type="AlphaFoldDB" id="A0A5E7V9S5"/>
<accession>A0A5E7V9S5</accession>
<dbReference type="PROSITE" id="PS50883">
    <property type="entry name" value="EAL"/>
    <property type="match status" value="1"/>
</dbReference>
<protein>
    <recommendedName>
        <fullName evidence="1">EAL domain-containing protein</fullName>
    </recommendedName>
</protein>
<dbReference type="Pfam" id="PF00563">
    <property type="entry name" value="EAL"/>
    <property type="match status" value="1"/>
</dbReference>
<organism evidence="2 3">
    <name type="scientific">Pseudomonas fluorescens</name>
    <dbReference type="NCBI Taxonomy" id="294"/>
    <lineage>
        <taxon>Bacteria</taxon>
        <taxon>Pseudomonadati</taxon>
        <taxon>Pseudomonadota</taxon>
        <taxon>Gammaproteobacteria</taxon>
        <taxon>Pseudomonadales</taxon>
        <taxon>Pseudomonadaceae</taxon>
        <taxon>Pseudomonas</taxon>
    </lineage>
</organism>
<gene>
    <name evidence="2" type="ORF">PS938_04547</name>
</gene>
<name>A0A5E7V9S5_PSEFL</name>
<dbReference type="Proteomes" id="UP000327191">
    <property type="component" value="Unassembled WGS sequence"/>
</dbReference>
<dbReference type="InterPro" id="IPR050706">
    <property type="entry name" value="Cyclic-di-GMP_PDE-like"/>
</dbReference>
<evidence type="ECO:0000313" key="3">
    <source>
        <dbReference type="Proteomes" id="UP000327191"/>
    </source>
</evidence>
<reference evidence="2 3" key="1">
    <citation type="submission" date="2019-09" db="EMBL/GenBank/DDBJ databases">
        <authorList>
            <person name="Chandra G."/>
            <person name="Truman W A."/>
        </authorList>
    </citation>
    <scope>NUCLEOTIDE SEQUENCE [LARGE SCALE GENOMIC DNA]</scope>
    <source>
        <strain evidence="2">PS938</strain>
    </source>
</reference>
<dbReference type="CDD" id="cd01948">
    <property type="entry name" value="EAL"/>
    <property type="match status" value="1"/>
</dbReference>
<dbReference type="RefSeq" id="WP_150673770.1">
    <property type="nucleotide sequence ID" value="NZ_CABVJE010000022.1"/>
</dbReference>
<evidence type="ECO:0000259" key="1">
    <source>
        <dbReference type="PROSITE" id="PS50883"/>
    </source>
</evidence>
<dbReference type="InterPro" id="IPR035919">
    <property type="entry name" value="EAL_sf"/>
</dbReference>
<dbReference type="OrthoDB" id="9812358at2"/>
<dbReference type="SMART" id="SM00052">
    <property type="entry name" value="EAL"/>
    <property type="match status" value="1"/>
</dbReference>